<name>A0A7W9BKZ8_9RHOB</name>
<dbReference type="EMBL" id="JACIJM010000005">
    <property type="protein sequence ID" value="MBB5722385.1"/>
    <property type="molecule type" value="Genomic_DNA"/>
</dbReference>
<evidence type="ECO:0000256" key="1">
    <source>
        <dbReference type="SAM" id="Phobius"/>
    </source>
</evidence>
<keyword evidence="1" id="KW-0812">Transmembrane</keyword>
<dbReference type="Proteomes" id="UP000535415">
    <property type="component" value="Unassembled WGS sequence"/>
</dbReference>
<feature type="transmembrane region" description="Helical" evidence="1">
    <location>
        <begin position="67"/>
        <end position="89"/>
    </location>
</feature>
<dbReference type="AlphaFoldDB" id="A0A7W9BKZ8"/>
<reference evidence="2 3" key="1">
    <citation type="submission" date="2020-08" db="EMBL/GenBank/DDBJ databases">
        <title>Genomic Encyclopedia of Type Strains, Phase IV (KMG-IV): sequencing the most valuable type-strain genomes for metagenomic binning, comparative biology and taxonomic classification.</title>
        <authorList>
            <person name="Goeker M."/>
        </authorList>
    </citation>
    <scope>NUCLEOTIDE SEQUENCE [LARGE SCALE GENOMIC DNA]</scope>
    <source>
        <strain evidence="2 3">DSM 101064</strain>
    </source>
</reference>
<feature type="transmembrane region" description="Helical" evidence="1">
    <location>
        <begin position="35"/>
        <end position="55"/>
    </location>
</feature>
<keyword evidence="3" id="KW-1185">Reference proteome</keyword>
<keyword evidence="1" id="KW-0472">Membrane</keyword>
<comment type="caution">
    <text evidence="2">The sequence shown here is derived from an EMBL/GenBank/DDBJ whole genome shotgun (WGS) entry which is preliminary data.</text>
</comment>
<accession>A0A7W9BKZ8</accession>
<organism evidence="2 3">
    <name type="scientific">Yoonia ponticola</name>
    <dbReference type="NCBI Taxonomy" id="1524255"/>
    <lineage>
        <taxon>Bacteria</taxon>
        <taxon>Pseudomonadati</taxon>
        <taxon>Pseudomonadota</taxon>
        <taxon>Alphaproteobacteria</taxon>
        <taxon>Rhodobacterales</taxon>
        <taxon>Paracoccaceae</taxon>
        <taxon>Yoonia</taxon>
    </lineage>
</organism>
<gene>
    <name evidence="2" type="ORF">FHS72_002011</name>
</gene>
<keyword evidence="1" id="KW-1133">Transmembrane helix</keyword>
<sequence>MSPEATILIINIALLGFAYLWAYPSLPVKTWRAIMVRDVAISVAALTLAAALFAGRNITFHMVLFNTNWLVFSIITMMLIETPLFAWFAQKHNLRLNDLDPRDDD</sequence>
<evidence type="ECO:0000313" key="2">
    <source>
        <dbReference type="EMBL" id="MBB5722385.1"/>
    </source>
</evidence>
<dbReference type="RefSeq" id="WP_183528611.1">
    <property type="nucleotide sequence ID" value="NZ_JACIJM010000005.1"/>
</dbReference>
<feature type="transmembrane region" description="Helical" evidence="1">
    <location>
        <begin position="6"/>
        <end position="23"/>
    </location>
</feature>
<evidence type="ECO:0000313" key="3">
    <source>
        <dbReference type="Proteomes" id="UP000535415"/>
    </source>
</evidence>
<proteinExistence type="predicted"/>
<protein>
    <submittedName>
        <fullName evidence="2">Uncharacterized protein</fullName>
    </submittedName>
</protein>